<evidence type="ECO:0000313" key="2">
    <source>
        <dbReference type="Proteomes" id="UP001235547"/>
    </source>
</evidence>
<evidence type="ECO:0000313" key="1">
    <source>
        <dbReference type="EMBL" id="WEX82298.1"/>
    </source>
</evidence>
<dbReference type="RefSeq" id="WP_280733034.1">
    <property type="nucleotide sequence ID" value="NZ_CP120368.1"/>
</dbReference>
<name>A0ABY8CY66_9HYPH</name>
<accession>A0ABY8CY66</accession>
<gene>
    <name evidence="1" type="ORF">PYH38_004560</name>
</gene>
<organism evidence="1 2">
    <name type="scientific">Sinorhizobium numidicum</name>
    <dbReference type="NCBI Taxonomy" id="680248"/>
    <lineage>
        <taxon>Bacteria</taxon>
        <taxon>Pseudomonadati</taxon>
        <taxon>Pseudomonadota</taxon>
        <taxon>Alphaproteobacteria</taxon>
        <taxon>Hyphomicrobiales</taxon>
        <taxon>Rhizobiaceae</taxon>
        <taxon>Sinorhizobium/Ensifer group</taxon>
        <taxon>Sinorhizobium</taxon>
    </lineage>
</organism>
<dbReference type="Proteomes" id="UP001235547">
    <property type="component" value="Chromosome 1"/>
</dbReference>
<sequence length="54" mass="6287">MNADPSVSAWLPAIARFKPLHHFRQRRRARIDDVEIPEKIDDAESPETTIDRMS</sequence>
<proteinExistence type="predicted"/>
<dbReference type="EMBL" id="CP120371">
    <property type="protein sequence ID" value="WEX82298.1"/>
    <property type="molecule type" value="Genomic_DNA"/>
</dbReference>
<protein>
    <submittedName>
        <fullName evidence="1">Uncharacterized protein</fullName>
    </submittedName>
</protein>
<reference evidence="1 2" key="1">
    <citation type="submission" date="2023-03" db="EMBL/GenBank/DDBJ databases">
        <authorList>
            <person name="Kaur S."/>
            <person name="Espinosa-Saiz D."/>
            <person name="Velazquez E."/>
            <person name="Menendez E."/>
            <person name="diCenzo G.C."/>
        </authorList>
    </citation>
    <scope>NUCLEOTIDE SEQUENCE [LARGE SCALE GENOMIC DNA]</scope>
    <source>
        <strain evidence="1 2">LMG 27395</strain>
    </source>
</reference>
<keyword evidence="2" id="KW-1185">Reference proteome</keyword>